<evidence type="ECO:0000256" key="4">
    <source>
        <dbReference type="ARBA" id="ARBA00023027"/>
    </source>
</evidence>
<dbReference type="InterPro" id="IPR051838">
    <property type="entry name" value="ARTD_PARP"/>
</dbReference>
<dbReference type="FunFam" id="3.10.110.10:FF:000107">
    <property type="entry name" value="Ubiquitin conjugating enzyme, putative"/>
    <property type="match status" value="1"/>
</dbReference>
<feature type="region of interest" description="Disordered" evidence="5">
    <location>
        <begin position="905"/>
        <end position="931"/>
    </location>
</feature>
<keyword evidence="8" id="KW-1185">Reference proteome</keyword>
<evidence type="ECO:0000256" key="1">
    <source>
        <dbReference type="ARBA" id="ARBA00022676"/>
    </source>
</evidence>
<reference evidence="7" key="1">
    <citation type="submission" date="2023-06" db="EMBL/GenBank/DDBJ databases">
        <title>Genome-scale phylogeny and comparative genomics of the fungal order Sordariales.</title>
        <authorList>
            <consortium name="Lawrence Berkeley National Laboratory"/>
            <person name="Hensen N."/>
            <person name="Bonometti L."/>
            <person name="Westerberg I."/>
            <person name="Brannstrom I.O."/>
            <person name="Guillou S."/>
            <person name="Cros-Aarteil S."/>
            <person name="Calhoun S."/>
            <person name="Haridas S."/>
            <person name="Kuo A."/>
            <person name="Mondo S."/>
            <person name="Pangilinan J."/>
            <person name="Riley R."/>
            <person name="Labutti K."/>
            <person name="Andreopoulos B."/>
            <person name="Lipzen A."/>
            <person name="Chen C."/>
            <person name="Yanf M."/>
            <person name="Daum C."/>
            <person name="Ng V."/>
            <person name="Clum A."/>
            <person name="Steindorff A."/>
            <person name="Ohm R."/>
            <person name="Martin F."/>
            <person name="Silar P."/>
            <person name="Natvig D."/>
            <person name="Lalanne C."/>
            <person name="Gautier V."/>
            <person name="Ament-Velasquez S.L."/>
            <person name="Kruys A."/>
            <person name="Hutchinson M.I."/>
            <person name="Powell A.J."/>
            <person name="Barry K."/>
            <person name="Miller A.N."/>
            <person name="Grigoriev I.V."/>
            <person name="Debuchy R."/>
            <person name="Gladieux P."/>
            <person name="Thoren M.H."/>
            <person name="Johannesson H."/>
        </authorList>
    </citation>
    <scope>NUCLEOTIDE SEQUENCE</scope>
    <source>
        <strain evidence="7">PSN4</strain>
    </source>
</reference>
<evidence type="ECO:0000256" key="3">
    <source>
        <dbReference type="ARBA" id="ARBA00022695"/>
    </source>
</evidence>
<dbReference type="Gene3D" id="3.10.110.10">
    <property type="entry name" value="Ubiquitin Conjugating Enzyme"/>
    <property type="match status" value="1"/>
</dbReference>
<dbReference type="InterPro" id="IPR000608">
    <property type="entry name" value="UBC"/>
</dbReference>
<dbReference type="InterPro" id="IPR012317">
    <property type="entry name" value="Poly(ADP-ribose)pol_cat_dom"/>
</dbReference>
<proteinExistence type="predicted"/>
<sequence length="1140" mass="127608">MGLAKLKSDVEAAAQRLTANGRTGIKSIRNESDSNILITYSLNYAPRDIVLRVVCQDVGEYPDGNIFAVSAEGDDPLEPVSEAVGSVQNFLFGLRFSELAINLSNALRDSFSKSTGGTKATGETEHEEDESDDETEYGQDDDEVFYLDYHTDNYRGLFAGLGSPQHKAGLRDRLRRDLRAVREAGFRVGTLQDIENPGGLPMISASIRIRKLGLPEEAMKAWYVDPDDYFVLLMSFNNGYKPFDAVMREPAVNSRLVFRVGKCRRYKPSIAEACEAFSIVKGLNDRKGDEKGKLLKDKQQEQEMHEFWDLFVSNSLSQFLNESFVSLLKIRFQAGSSWEDANEALQGRIRLGENYTNEGKSKNSGVESAAEMEDGHILSRDHLAGFKSPDSLSLPLLAMQLAVRHFMRCTDYCLTCHRRVEKEFQALRPYVCSDPLCLFQFLDMGLGSSVEHEIITQPRVVDLLVSLCYAALDPEQGGSLPIRTLPEGLRLHVPNFSATASVLQGRLTVDKLVIFDTSPTMAANFILGKWIAFRIPDKDQPCHAVISHVKLDQYLVITIDKIFEAGSPYKDTVPANCVVQIFPYAVDFDSLDHHDKGAAMRHILNTLPPIMKIRDFLESNPRRMVRDVEGVSAAAAMLLQWIVLSNRSYIVQVDEEAQEVDTESQWIPGMPGWFQFRFTQGSPDREMRFNRALQAVAADKYGKKLEDFEANPTMFAWHGSRLYNWHSIIRNGLDFKEVVHGRAYGDGVYFSHNYGTSNDYADHRWRRVSTWPNSILDVQSCMSLNEIINAPEQFQSRYPHLVVAQPDWHQCRYLFALAGQGSAPPGLATSVGHVARSQGPSTVYHTQVFGHKILGPMGFTLDIPISAIPRRVLSAMGAASASGIKRSLLAMQDDSGDEDEELKYLYPDDPRPYSSENSSKGNPGLSTLTDFQPGTLELSTLPRLAQPSFRNPVATKTLTVEIKRMQEAQDRTPLHELGWYMDVENISNMFQWIVELHSFDAELPLARDMKNLGIRSIVLEVRFGENYPMSPPFVRVVRPRFLPFSEGGGGHVTIGGAICMELLTGTGWSVANNMESVLLQVRMAISSVDPRPARLEASVRGFADNEDYGLGEAIDAYRRFAQLHGWSIPQDFEATARGLH</sequence>
<feature type="domain" description="UBC core" evidence="6">
    <location>
        <begin position="953"/>
        <end position="1122"/>
    </location>
</feature>
<keyword evidence="1" id="KW-0328">Glycosyltransferase</keyword>
<dbReference type="Proteomes" id="UP001239445">
    <property type="component" value="Unassembled WGS sequence"/>
</dbReference>
<dbReference type="PANTHER" id="PTHR21328">
    <property type="entry name" value="POLY ADP-RIBOSE POLYMERASE FAMILY, MEMBER PARP"/>
    <property type="match status" value="1"/>
</dbReference>
<dbReference type="GO" id="GO:0003950">
    <property type="term" value="F:NAD+ poly-ADP-ribosyltransferase activity"/>
    <property type="evidence" value="ECO:0007669"/>
    <property type="project" value="InterPro"/>
</dbReference>
<name>A0AAJ0FGS3_9PEZI</name>
<dbReference type="EMBL" id="MU839827">
    <property type="protein sequence ID" value="KAK1761369.1"/>
    <property type="molecule type" value="Genomic_DNA"/>
</dbReference>
<dbReference type="GO" id="GO:0016779">
    <property type="term" value="F:nucleotidyltransferase activity"/>
    <property type="evidence" value="ECO:0007669"/>
    <property type="project" value="UniProtKB-KW"/>
</dbReference>
<keyword evidence="4" id="KW-0520">NAD</keyword>
<comment type="caution">
    <text evidence="7">The sequence shown here is derived from an EMBL/GenBank/DDBJ whole genome shotgun (WGS) entry which is preliminary data.</text>
</comment>
<gene>
    <name evidence="7" type="ORF">QBC47DRAFT_449369</name>
</gene>
<dbReference type="Gene3D" id="3.90.228.10">
    <property type="match status" value="1"/>
</dbReference>
<dbReference type="SUPFAM" id="SSF56399">
    <property type="entry name" value="ADP-ribosylation"/>
    <property type="match status" value="1"/>
</dbReference>
<dbReference type="SUPFAM" id="SSF54495">
    <property type="entry name" value="UBC-like"/>
    <property type="match status" value="1"/>
</dbReference>
<organism evidence="7 8">
    <name type="scientific">Echria macrotheca</name>
    <dbReference type="NCBI Taxonomy" id="438768"/>
    <lineage>
        <taxon>Eukaryota</taxon>
        <taxon>Fungi</taxon>
        <taxon>Dikarya</taxon>
        <taxon>Ascomycota</taxon>
        <taxon>Pezizomycotina</taxon>
        <taxon>Sordariomycetes</taxon>
        <taxon>Sordariomycetidae</taxon>
        <taxon>Sordariales</taxon>
        <taxon>Schizotheciaceae</taxon>
        <taxon>Echria</taxon>
    </lineage>
</organism>
<evidence type="ECO:0000259" key="6">
    <source>
        <dbReference type="PROSITE" id="PS50127"/>
    </source>
</evidence>
<feature type="region of interest" description="Disordered" evidence="5">
    <location>
        <begin position="111"/>
        <end position="138"/>
    </location>
</feature>
<evidence type="ECO:0000256" key="5">
    <source>
        <dbReference type="SAM" id="MobiDB-lite"/>
    </source>
</evidence>
<dbReference type="InterPro" id="IPR016135">
    <property type="entry name" value="UBQ-conjugating_enzyme/RWD"/>
</dbReference>
<keyword evidence="2" id="KW-0808">Transferase</keyword>
<dbReference type="CDD" id="cd23802">
    <property type="entry name" value="UBCc_UBE2Q"/>
    <property type="match status" value="1"/>
</dbReference>
<accession>A0AAJ0FGS3</accession>
<feature type="compositionally biased region" description="Acidic residues" evidence="5">
    <location>
        <begin position="125"/>
        <end position="138"/>
    </location>
</feature>
<dbReference type="Pfam" id="PF00644">
    <property type="entry name" value="PARP"/>
    <property type="match status" value="1"/>
</dbReference>
<feature type="compositionally biased region" description="Polar residues" evidence="5">
    <location>
        <begin position="914"/>
        <end position="931"/>
    </location>
</feature>
<dbReference type="Pfam" id="PF00179">
    <property type="entry name" value="UQ_con"/>
    <property type="match status" value="1"/>
</dbReference>
<protein>
    <recommendedName>
        <fullName evidence="6">UBC core domain-containing protein</fullName>
    </recommendedName>
</protein>
<evidence type="ECO:0000256" key="2">
    <source>
        <dbReference type="ARBA" id="ARBA00022679"/>
    </source>
</evidence>
<evidence type="ECO:0000313" key="7">
    <source>
        <dbReference type="EMBL" id="KAK1761369.1"/>
    </source>
</evidence>
<keyword evidence="3" id="KW-0548">Nucleotidyltransferase</keyword>
<evidence type="ECO:0000313" key="8">
    <source>
        <dbReference type="Proteomes" id="UP001239445"/>
    </source>
</evidence>
<dbReference type="PROSITE" id="PS50127">
    <property type="entry name" value="UBC_2"/>
    <property type="match status" value="1"/>
</dbReference>
<dbReference type="AlphaFoldDB" id="A0AAJ0FGS3"/>